<dbReference type="InterPro" id="IPR048764">
    <property type="entry name" value="PylC_N"/>
</dbReference>
<accession>A0ABV2D495</accession>
<dbReference type="SUPFAM" id="SSF56059">
    <property type="entry name" value="Glutathione synthetase ATP-binding domain-like"/>
    <property type="match status" value="1"/>
</dbReference>
<dbReference type="Gene3D" id="3.40.50.20">
    <property type="match status" value="1"/>
</dbReference>
<evidence type="ECO:0000256" key="4">
    <source>
        <dbReference type="PROSITE-ProRule" id="PRU00409"/>
    </source>
</evidence>
<protein>
    <submittedName>
        <fullName evidence="6">ATP-grasp domain-containing protein</fullName>
    </submittedName>
</protein>
<dbReference type="PANTHER" id="PTHR43585">
    <property type="entry name" value="FUMIPYRROLE BIOSYNTHESIS PROTEIN C"/>
    <property type="match status" value="1"/>
</dbReference>
<dbReference type="NCBIfam" id="NF009402">
    <property type="entry name" value="PRK12767.1-1"/>
    <property type="match status" value="1"/>
</dbReference>
<dbReference type="PANTHER" id="PTHR43585:SF2">
    <property type="entry name" value="ATP-GRASP ENZYME FSQD"/>
    <property type="match status" value="1"/>
</dbReference>
<evidence type="ECO:0000313" key="6">
    <source>
        <dbReference type="EMBL" id="MET1756680.1"/>
    </source>
</evidence>
<gene>
    <name evidence="6" type="ORF">ABVV53_14645</name>
</gene>
<dbReference type="Gene3D" id="3.30.470.20">
    <property type="entry name" value="ATP-grasp fold, B domain"/>
    <property type="match status" value="1"/>
</dbReference>
<dbReference type="InterPro" id="IPR052032">
    <property type="entry name" value="ATP-dep_AA_Ligase"/>
</dbReference>
<organism evidence="6 7">
    <name type="scientific">Novosphingobium kalidii</name>
    <dbReference type="NCBI Taxonomy" id="3230299"/>
    <lineage>
        <taxon>Bacteria</taxon>
        <taxon>Pseudomonadati</taxon>
        <taxon>Pseudomonadota</taxon>
        <taxon>Alphaproteobacteria</taxon>
        <taxon>Sphingomonadales</taxon>
        <taxon>Sphingomonadaceae</taxon>
        <taxon>Novosphingobium</taxon>
    </lineage>
</organism>
<feature type="domain" description="ATP-grasp" evidence="5">
    <location>
        <begin position="123"/>
        <end position="299"/>
    </location>
</feature>
<evidence type="ECO:0000256" key="1">
    <source>
        <dbReference type="ARBA" id="ARBA00022598"/>
    </source>
</evidence>
<dbReference type="InterPro" id="IPR011761">
    <property type="entry name" value="ATP-grasp"/>
</dbReference>
<dbReference type="Gene3D" id="3.30.1490.20">
    <property type="entry name" value="ATP-grasp fold, A domain"/>
    <property type="match status" value="1"/>
</dbReference>
<keyword evidence="3 4" id="KW-0067">ATP-binding</keyword>
<keyword evidence="1" id="KW-0436">Ligase</keyword>
<sequence>MQLVPLKALVTGGGALLGQGIIKALRGSSLKAEIVAVDPNPLSSGLYWADKGYRVPMASQPDYRQAIWDILERERPDTLLVGTDVELAFFAKERAAIQERFGTIVLISDPQVVAVAEDKYETYRFMQSKGFKPPASALPEDAEALSRLVTEVGFPLVVKPRVGARSAGVSVVHDEADLARTLEGRDGLVVQECVGSDDTEYTAGVLVFDGRTQASIVLRRDLRDGNTYRAYAGNYSDLDAQVQAFGEALAPFGPANFQFRTDPDGTARVFEINARFSGTTPMRAMLGFNEVEMCIRKLLHGTRIEQPQGRPGVILRYLQEMYVPEEQIAAMV</sequence>
<reference evidence="6 7" key="1">
    <citation type="submission" date="2024-07" db="EMBL/GenBank/DDBJ databases">
        <title>Novosphingobium kalidii RD2P27.</title>
        <authorList>
            <person name="Sun J.-Q."/>
        </authorList>
    </citation>
    <scope>NUCLEOTIDE SEQUENCE [LARGE SCALE GENOMIC DNA]</scope>
    <source>
        <strain evidence="6 7">RD2P27</strain>
    </source>
</reference>
<comment type="caution">
    <text evidence="6">The sequence shown here is derived from an EMBL/GenBank/DDBJ whole genome shotgun (WGS) entry which is preliminary data.</text>
</comment>
<evidence type="ECO:0000313" key="7">
    <source>
        <dbReference type="Proteomes" id="UP001548713"/>
    </source>
</evidence>
<dbReference type="Pfam" id="PF21360">
    <property type="entry name" value="PylC-like_N"/>
    <property type="match status" value="1"/>
</dbReference>
<evidence type="ECO:0000259" key="5">
    <source>
        <dbReference type="PROSITE" id="PS50975"/>
    </source>
</evidence>
<evidence type="ECO:0000256" key="3">
    <source>
        <dbReference type="ARBA" id="ARBA00022840"/>
    </source>
</evidence>
<dbReference type="RefSeq" id="WP_353985168.1">
    <property type="nucleotide sequence ID" value="NZ_JBEWLY010000023.1"/>
</dbReference>
<keyword evidence="7" id="KW-1185">Reference proteome</keyword>
<dbReference type="Proteomes" id="UP001548713">
    <property type="component" value="Unassembled WGS sequence"/>
</dbReference>
<keyword evidence="2 4" id="KW-0547">Nucleotide-binding</keyword>
<dbReference type="PROSITE" id="PS50975">
    <property type="entry name" value="ATP_GRASP"/>
    <property type="match status" value="1"/>
</dbReference>
<evidence type="ECO:0000256" key="2">
    <source>
        <dbReference type="ARBA" id="ARBA00022741"/>
    </source>
</evidence>
<proteinExistence type="predicted"/>
<dbReference type="EMBL" id="JBEWLY010000023">
    <property type="protein sequence ID" value="MET1756680.1"/>
    <property type="molecule type" value="Genomic_DNA"/>
</dbReference>
<dbReference type="InterPro" id="IPR013815">
    <property type="entry name" value="ATP_grasp_subdomain_1"/>
</dbReference>
<dbReference type="Pfam" id="PF15632">
    <property type="entry name" value="ATPgrasp_Ter"/>
    <property type="match status" value="1"/>
</dbReference>
<name>A0ABV2D495_9SPHN</name>